<name>A0A098VTU9_9MICR</name>
<proteinExistence type="predicted"/>
<sequence length="244" mass="27948">MDPSSDRTAIKNWYIDMEASIAILRPKYSPMLCCLMARGVHRFPNHEQEEVPLLYADRHESDSPEASASLYYSDGEYVNIHEITTNSPSLSLLSIGFNSYLNIKCESPYFCIDINNCRQDQPLSAQRISISPTMLVDSRQIVLNDVKEERFQQDLFEKEMGEKSYGPKLSKFLSNLSIPICQTMSRLFPRFIIYNSKEHTEKDQPGAFSEQEPNLSSSLSIQYPVSMLDLAFCLEANSVFLKRE</sequence>
<dbReference type="RefSeq" id="XP_013238700.1">
    <property type="nucleotide sequence ID" value="XM_013383246.1"/>
</dbReference>
<evidence type="ECO:0000313" key="1">
    <source>
        <dbReference type="EMBL" id="KGG52264.1"/>
    </source>
</evidence>
<comment type="caution">
    <text evidence="1">The sequence shown here is derived from an EMBL/GenBank/DDBJ whole genome shotgun (WGS) entry which is preliminary data.</text>
</comment>
<dbReference type="EMBL" id="JMKJ01000108">
    <property type="protein sequence ID" value="KGG52264.1"/>
    <property type="molecule type" value="Genomic_DNA"/>
</dbReference>
<protein>
    <submittedName>
        <fullName evidence="1">Uncharacterized protein</fullName>
    </submittedName>
</protein>
<organism evidence="1 2">
    <name type="scientific">Mitosporidium daphniae</name>
    <dbReference type="NCBI Taxonomy" id="1485682"/>
    <lineage>
        <taxon>Eukaryota</taxon>
        <taxon>Fungi</taxon>
        <taxon>Fungi incertae sedis</taxon>
        <taxon>Microsporidia</taxon>
        <taxon>Mitosporidium</taxon>
    </lineage>
</organism>
<dbReference type="HOGENOM" id="CLU_1138240_0_0_1"/>
<evidence type="ECO:0000313" key="2">
    <source>
        <dbReference type="Proteomes" id="UP000029725"/>
    </source>
</evidence>
<dbReference type="Proteomes" id="UP000029725">
    <property type="component" value="Unassembled WGS sequence"/>
</dbReference>
<dbReference type="GeneID" id="25258853"/>
<keyword evidence="2" id="KW-1185">Reference proteome</keyword>
<dbReference type="AlphaFoldDB" id="A0A098VTU9"/>
<dbReference type="VEuPathDB" id="MicrosporidiaDB:DI09_198p40"/>
<accession>A0A098VTU9</accession>
<gene>
    <name evidence="1" type="ORF">DI09_198p40</name>
</gene>
<reference evidence="1 2" key="1">
    <citation type="submission" date="2014-04" db="EMBL/GenBank/DDBJ databases">
        <title>A new species of microsporidia sheds light on the evolution of extreme parasitism.</title>
        <authorList>
            <person name="Haag K.L."/>
            <person name="James T.Y."/>
            <person name="Larsson R."/>
            <person name="Schaer T.M."/>
            <person name="Refardt D."/>
            <person name="Pombert J.-F."/>
            <person name="Ebert D."/>
        </authorList>
    </citation>
    <scope>NUCLEOTIDE SEQUENCE [LARGE SCALE GENOMIC DNA]</scope>
    <source>
        <strain evidence="1 2">UGP3</strain>
        <tissue evidence="1">Spores</tissue>
    </source>
</reference>